<sequence length="457" mass="53488">METPIKDILKEKYKIDLDKEDLQELIAKQVDQELLKRIDKPDRQQLNQDSYFKELQQSLVGMKERLSNAFTSDFIMQQINGVKDFFNDHSINPETIKNNIKDLVTWNKDSPTVENITSTFDKVRDIFTKEQEQVTEIENETPTLSNQFDNLKDMMKSSYQTINQGADIQNLRNYEQVSRLEIINQKLNIQDDKQETPYNFEKVNHSIDWQNQEEKGNVIDLYNYLKDAHNTISYSEPYSNDTNINKLQLEQFTLQGIQSIEEKISPRELNESRIQHLEDQKQNTPQYEGMNEFDKAIKSIEKTLPNEAKEHIQVSEKSELEQNNAIKEAYDIQQTEVFQTLNEKSEYKEMAENIDDKQVEANLLDVDGEKVIVEVGSEEYALTLNETDTAKIQANEDAFTFSFNTETNEFNYLIDEDAIDETQQDNEKKSHTPEQFAEANPLPQEYIDMAENSDFER</sequence>
<organism evidence="2">
    <name type="scientific">Staphylococcus saprophyticus</name>
    <dbReference type="NCBI Taxonomy" id="29385"/>
    <lineage>
        <taxon>Bacteria</taxon>
        <taxon>Bacillati</taxon>
        <taxon>Bacillota</taxon>
        <taxon>Bacilli</taxon>
        <taxon>Bacillales</taxon>
        <taxon>Staphylococcaceae</taxon>
        <taxon>Staphylococcus</taxon>
    </lineage>
</organism>
<name>A0A6H0A0S0_STASA</name>
<reference evidence="2" key="1">
    <citation type="submission" date="2020-01" db="EMBL/GenBank/DDBJ databases">
        <title>Characterization of a novel vga gene recovered from a Staphylococcus saprophyticus causing a community-acquired urinary tract infection: Report from SENTRY Antimicrobial Surveillance Program 2017.</title>
        <authorList>
            <person name="Deshpande L.M."/>
            <person name="Cantrell L."/>
            <person name="Romero J.R."/>
            <person name="Carvalhaes C."/>
            <person name="Sader H.S."/>
            <person name="Mendes R.E."/>
        </authorList>
    </citation>
    <scope>NUCLEOTIDE SEQUENCE</scope>
    <source>
        <strain evidence="2">1005578</strain>
        <plasmid evidence="2">p1005578_vga</plasmid>
    </source>
</reference>
<accession>A0A6H0A0S0</accession>
<evidence type="ECO:0000256" key="1">
    <source>
        <dbReference type="SAM" id="MobiDB-lite"/>
    </source>
</evidence>
<evidence type="ECO:0000313" key="2">
    <source>
        <dbReference type="EMBL" id="QIS31347.1"/>
    </source>
</evidence>
<keyword evidence="2" id="KW-0614">Plasmid</keyword>
<protein>
    <submittedName>
        <fullName evidence="2">Uncharacterized protein</fullName>
    </submittedName>
</protein>
<dbReference type="EMBL" id="MN909556">
    <property type="protein sequence ID" value="QIS31347.1"/>
    <property type="molecule type" value="Genomic_DNA"/>
</dbReference>
<geneLocation type="plasmid" evidence="2">
    <name>p1005578_vga</name>
</geneLocation>
<feature type="region of interest" description="Disordered" evidence="1">
    <location>
        <begin position="419"/>
        <end position="457"/>
    </location>
</feature>
<dbReference type="RefSeq" id="WP_031884039.1">
    <property type="nucleotide sequence ID" value="NZ_CP054441.1"/>
</dbReference>
<proteinExistence type="predicted"/>
<dbReference type="AlphaFoldDB" id="A0A6H0A0S0"/>